<proteinExistence type="predicted"/>
<evidence type="ECO:0000259" key="1">
    <source>
        <dbReference type="PROSITE" id="PS50011"/>
    </source>
</evidence>
<dbReference type="GO" id="GO:0004672">
    <property type="term" value="F:protein kinase activity"/>
    <property type="evidence" value="ECO:0007669"/>
    <property type="project" value="InterPro"/>
</dbReference>
<dbReference type="KEGG" id="mcui:G8O30_02355"/>
<accession>A0A7S8C9S1</accession>
<dbReference type="AlphaFoldDB" id="A0A7S8C9S1"/>
<dbReference type="InterPro" id="IPR002575">
    <property type="entry name" value="Aminoglycoside_PTrfase"/>
</dbReference>
<dbReference type="InterPro" id="IPR011009">
    <property type="entry name" value="Kinase-like_dom_sf"/>
</dbReference>
<dbReference type="Pfam" id="PF01636">
    <property type="entry name" value="APH"/>
    <property type="match status" value="1"/>
</dbReference>
<evidence type="ECO:0000313" key="3">
    <source>
        <dbReference type="Proteomes" id="UP000593626"/>
    </source>
</evidence>
<organism evidence="2 3">
    <name type="scientific">Mangrovibacillus cuniculi</name>
    <dbReference type="NCBI Taxonomy" id="2593652"/>
    <lineage>
        <taxon>Bacteria</taxon>
        <taxon>Bacillati</taxon>
        <taxon>Bacillota</taxon>
        <taxon>Bacilli</taxon>
        <taxon>Bacillales</taxon>
        <taxon>Bacillaceae</taxon>
        <taxon>Mangrovibacillus</taxon>
    </lineage>
</organism>
<dbReference type="SUPFAM" id="SSF56112">
    <property type="entry name" value="Protein kinase-like (PK-like)"/>
    <property type="match status" value="1"/>
</dbReference>
<dbReference type="Gene3D" id="3.90.1200.10">
    <property type="match status" value="1"/>
</dbReference>
<dbReference type="InterPro" id="IPR000719">
    <property type="entry name" value="Prot_kinase_dom"/>
</dbReference>
<dbReference type="InterPro" id="IPR051678">
    <property type="entry name" value="AGP_Transferase"/>
</dbReference>
<name>A0A7S8C9S1_9BACI</name>
<keyword evidence="2" id="KW-0808">Transferase</keyword>
<reference evidence="2 3" key="1">
    <citation type="submission" date="2019-07" db="EMBL/GenBank/DDBJ databases">
        <title>Genome sequence of 2 isolates from Red Sea Mangroves.</title>
        <authorList>
            <person name="Sefrji F."/>
            <person name="Michoud G."/>
            <person name="Merlino G."/>
            <person name="Daffonchio D."/>
        </authorList>
    </citation>
    <scope>NUCLEOTIDE SEQUENCE [LARGE SCALE GENOMIC DNA]</scope>
    <source>
        <strain evidence="2 3">R1DC41</strain>
    </source>
</reference>
<sequence>MNPIVLQFQHTIGEIKSMEKLAQQGWTSIVQKVTTDNGVYLLKSSYKDKYRQWLKQEADVLQQFKDHDEIHVPKYFGFIVEESASHLLMSFEEGVSLTTALKEAKTTEERRELIKSFGNFLNHFHGLKIPEDIGKVDWLESQFELAAKYIEKNQTDGSLELLQQLKNNKPTPTQQTFIHGDCTTDNVMVINGRVALFIDVAGMTIGDPRYDESLAIRDFTGDNELKSAFYEGYTRNRVTPEEFDYFDGGLYEFF</sequence>
<protein>
    <submittedName>
        <fullName evidence="2">Phosphotransferase</fullName>
    </submittedName>
</protein>
<dbReference type="GO" id="GO:0005524">
    <property type="term" value="F:ATP binding"/>
    <property type="evidence" value="ECO:0007669"/>
    <property type="project" value="InterPro"/>
</dbReference>
<dbReference type="RefSeq" id="WP_239673399.1">
    <property type="nucleotide sequence ID" value="NZ_CP049742.1"/>
</dbReference>
<feature type="domain" description="Protein kinase" evidence="1">
    <location>
        <begin position="15"/>
        <end position="254"/>
    </location>
</feature>
<dbReference type="PROSITE" id="PS50011">
    <property type="entry name" value="PROTEIN_KINASE_DOM"/>
    <property type="match status" value="1"/>
</dbReference>
<keyword evidence="3" id="KW-1185">Reference proteome</keyword>
<gene>
    <name evidence="2" type="ORF">G8O30_02355</name>
</gene>
<dbReference type="PANTHER" id="PTHR21310">
    <property type="entry name" value="AMINOGLYCOSIDE PHOSPHOTRANSFERASE-RELATED-RELATED"/>
    <property type="match status" value="1"/>
</dbReference>
<dbReference type="Gene3D" id="3.30.200.20">
    <property type="entry name" value="Phosphorylase Kinase, domain 1"/>
    <property type="match status" value="1"/>
</dbReference>
<evidence type="ECO:0000313" key="2">
    <source>
        <dbReference type="EMBL" id="QPC45881.1"/>
    </source>
</evidence>
<dbReference type="EMBL" id="CP049742">
    <property type="protein sequence ID" value="QPC45881.1"/>
    <property type="molecule type" value="Genomic_DNA"/>
</dbReference>
<dbReference type="Proteomes" id="UP000593626">
    <property type="component" value="Chromosome"/>
</dbReference>